<dbReference type="WBParaSite" id="PDA_v2.g15547.t1">
    <property type="protein sequence ID" value="PDA_v2.g15547.t1"/>
    <property type="gene ID" value="PDA_v2.g15547"/>
</dbReference>
<evidence type="ECO:0000313" key="1">
    <source>
        <dbReference type="Proteomes" id="UP000887578"/>
    </source>
</evidence>
<sequence>MCDHTEHQKECSNDLNLKVCSSCVAYLCPDSADGTGYRTGCPEDFFEQCSTHKNDIHFIKRQNYNDLEHMNLKDEVIYISGCAEESVGVTCILAKVWF</sequence>
<accession>A0A914PD38</accession>
<name>A0A914PD38_9BILA</name>
<keyword evidence="1" id="KW-1185">Reference proteome</keyword>
<reference evidence="2" key="1">
    <citation type="submission" date="2022-11" db="UniProtKB">
        <authorList>
            <consortium name="WormBaseParasite"/>
        </authorList>
    </citation>
    <scope>IDENTIFICATION</scope>
</reference>
<organism evidence="1 2">
    <name type="scientific">Panagrolaimus davidi</name>
    <dbReference type="NCBI Taxonomy" id="227884"/>
    <lineage>
        <taxon>Eukaryota</taxon>
        <taxon>Metazoa</taxon>
        <taxon>Ecdysozoa</taxon>
        <taxon>Nematoda</taxon>
        <taxon>Chromadorea</taxon>
        <taxon>Rhabditida</taxon>
        <taxon>Tylenchina</taxon>
        <taxon>Panagrolaimomorpha</taxon>
        <taxon>Panagrolaimoidea</taxon>
        <taxon>Panagrolaimidae</taxon>
        <taxon>Panagrolaimus</taxon>
    </lineage>
</organism>
<evidence type="ECO:0000313" key="2">
    <source>
        <dbReference type="WBParaSite" id="PDA_v2.g15547.t1"/>
    </source>
</evidence>
<dbReference type="Proteomes" id="UP000887578">
    <property type="component" value="Unplaced"/>
</dbReference>
<dbReference type="AlphaFoldDB" id="A0A914PD38"/>
<protein>
    <submittedName>
        <fullName evidence="2">Uncharacterized protein</fullName>
    </submittedName>
</protein>
<proteinExistence type="predicted"/>